<dbReference type="InterPro" id="IPR020045">
    <property type="entry name" value="DNA_polI_H3TH"/>
</dbReference>
<dbReference type="Gene3D" id="1.10.150.20">
    <property type="entry name" value="5' to 3' exonuclease, C-terminal subdomain"/>
    <property type="match status" value="2"/>
</dbReference>
<dbReference type="InterPro" id="IPR036397">
    <property type="entry name" value="RNaseH_sf"/>
</dbReference>
<evidence type="ECO:0000256" key="5">
    <source>
        <dbReference type="ARBA" id="ARBA00022679"/>
    </source>
</evidence>
<dbReference type="InterPro" id="IPR020046">
    <property type="entry name" value="5-3_exonucl_a-hlix_arch_N"/>
</dbReference>
<comment type="catalytic activity">
    <reaction evidence="15 17">
        <text>DNA(n) + a 2'-deoxyribonucleoside 5'-triphosphate = DNA(n+1) + diphosphate</text>
        <dbReference type="Rhea" id="RHEA:22508"/>
        <dbReference type="Rhea" id="RHEA-COMP:17339"/>
        <dbReference type="Rhea" id="RHEA-COMP:17340"/>
        <dbReference type="ChEBI" id="CHEBI:33019"/>
        <dbReference type="ChEBI" id="CHEBI:61560"/>
        <dbReference type="ChEBI" id="CHEBI:173112"/>
        <dbReference type="EC" id="2.7.7.7"/>
    </reaction>
</comment>
<dbReference type="Gene3D" id="1.20.1060.10">
    <property type="entry name" value="Taq DNA Polymerase, Chain T, domain 4"/>
    <property type="match status" value="1"/>
</dbReference>
<dbReference type="SMART" id="SM00482">
    <property type="entry name" value="POLAc"/>
    <property type="match status" value="1"/>
</dbReference>
<dbReference type="FunFam" id="3.40.50.1010:FF:000001">
    <property type="entry name" value="DNA polymerase I"/>
    <property type="match status" value="1"/>
</dbReference>
<dbReference type="PANTHER" id="PTHR10133">
    <property type="entry name" value="DNA POLYMERASE I"/>
    <property type="match status" value="1"/>
</dbReference>
<dbReference type="InterPro" id="IPR029060">
    <property type="entry name" value="PIN-like_dom_sf"/>
</dbReference>
<keyword evidence="10 17" id="KW-0378">Hydrolase</keyword>
<evidence type="ECO:0000256" key="12">
    <source>
        <dbReference type="ARBA" id="ARBA00022932"/>
    </source>
</evidence>
<dbReference type="GO" id="GO:0006261">
    <property type="term" value="P:DNA-templated DNA replication"/>
    <property type="evidence" value="ECO:0007669"/>
    <property type="project" value="UniProtKB-UniRule"/>
</dbReference>
<evidence type="ECO:0000256" key="2">
    <source>
        <dbReference type="ARBA" id="ARBA00011541"/>
    </source>
</evidence>
<keyword evidence="12 17" id="KW-0239">DNA-directed DNA polymerase</keyword>
<name>A0A4S4NFI1_9RHOB</name>
<dbReference type="SMART" id="SM00474">
    <property type="entry name" value="35EXOc"/>
    <property type="match status" value="1"/>
</dbReference>
<dbReference type="SMART" id="SM00279">
    <property type="entry name" value="HhH2"/>
    <property type="match status" value="1"/>
</dbReference>
<protein>
    <recommendedName>
        <fullName evidence="4 16">DNA polymerase I</fullName>
        <ecNumber evidence="3 16">2.7.7.7</ecNumber>
    </recommendedName>
</protein>
<keyword evidence="5 17" id="KW-0808">Transferase</keyword>
<dbReference type="InterPro" id="IPR002562">
    <property type="entry name" value="3'-5'_exonuclease_dom"/>
</dbReference>
<dbReference type="Pfam" id="PF00476">
    <property type="entry name" value="DNA_pol_A"/>
    <property type="match status" value="1"/>
</dbReference>
<dbReference type="Pfam" id="PF01367">
    <property type="entry name" value="5_3_exonuc"/>
    <property type="match status" value="1"/>
</dbReference>
<dbReference type="SUPFAM" id="SSF47807">
    <property type="entry name" value="5' to 3' exonuclease, C-terminal subdomain"/>
    <property type="match status" value="1"/>
</dbReference>
<dbReference type="CDD" id="cd09898">
    <property type="entry name" value="H3TH_53EXO"/>
    <property type="match status" value="1"/>
</dbReference>
<dbReference type="PROSITE" id="PS00447">
    <property type="entry name" value="DNA_POLYMERASE_A"/>
    <property type="match status" value="1"/>
</dbReference>
<evidence type="ECO:0000259" key="19">
    <source>
        <dbReference type="SMART" id="SM00474"/>
    </source>
</evidence>
<evidence type="ECO:0000256" key="9">
    <source>
        <dbReference type="ARBA" id="ARBA00022763"/>
    </source>
</evidence>
<dbReference type="InterPro" id="IPR012337">
    <property type="entry name" value="RNaseH-like_sf"/>
</dbReference>
<dbReference type="Gene3D" id="3.30.420.10">
    <property type="entry name" value="Ribonuclease H-like superfamily/Ribonuclease H"/>
    <property type="match status" value="1"/>
</dbReference>
<dbReference type="OrthoDB" id="9806424at2"/>
<evidence type="ECO:0000256" key="1">
    <source>
        <dbReference type="ARBA" id="ARBA00007705"/>
    </source>
</evidence>
<evidence type="ECO:0000256" key="11">
    <source>
        <dbReference type="ARBA" id="ARBA00022839"/>
    </source>
</evidence>
<dbReference type="EMBL" id="SRKY01000005">
    <property type="protein sequence ID" value="THH34830.1"/>
    <property type="molecule type" value="Genomic_DNA"/>
</dbReference>
<dbReference type="Pfam" id="PF02739">
    <property type="entry name" value="5_3_exonuc_N"/>
    <property type="match status" value="1"/>
</dbReference>
<dbReference type="SMART" id="SM00475">
    <property type="entry name" value="53EXOc"/>
    <property type="match status" value="1"/>
</dbReference>
<comment type="function">
    <text evidence="17">In addition to polymerase activity, this DNA polymerase exhibits 3'-5' and 5'-3' exonuclease activity.</text>
</comment>
<dbReference type="FunFam" id="1.10.150.20:FF:000002">
    <property type="entry name" value="DNA polymerase I"/>
    <property type="match status" value="1"/>
</dbReference>
<proteinExistence type="inferred from homology"/>
<dbReference type="GO" id="GO:0003677">
    <property type="term" value="F:DNA binding"/>
    <property type="evidence" value="ECO:0007669"/>
    <property type="project" value="UniProtKB-UniRule"/>
</dbReference>
<keyword evidence="6 17" id="KW-0548">Nucleotidyltransferase</keyword>
<dbReference type="RefSeq" id="WP_136464417.1">
    <property type="nucleotide sequence ID" value="NZ_SRKY01000005.1"/>
</dbReference>
<keyword evidence="13 17" id="KW-0238">DNA-binding</keyword>
<dbReference type="Gene3D" id="3.30.70.370">
    <property type="match status" value="1"/>
</dbReference>
<dbReference type="CDD" id="cd06139">
    <property type="entry name" value="DNA_polA_I_Ecoli_like_exo"/>
    <property type="match status" value="1"/>
</dbReference>
<keyword evidence="9 17" id="KW-0227">DNA damage</keyword>
<evidence type="ECO:0000256" key="14">
    <source>
        <dbReference type="ARBA" id="ARBA00023204"/>
    </source>
</evidence>
<accession>A0A4S4NFI1</accession>
<dbReference type="GO" id="GO:0008409">
    <property type="term" value="F:5'-3' exonuclease activity"/>
    <property type="evidence" value="ECO:0007669"/>
    <property type="project" value="UniProtKB-UniRule"/>
</dbReference>
<sequence length="932" mass="102326">MAFGKGHHLHLIDGSAFIFRAYHALPPLTRKSDGLPIGAVAGFCNMLHRYVEGNTGPDAPTHVAVIFDKGSHTFRNEIYDQYKANREAMPEDLRPQIPLTRTATEAFNIACKEKEGFEADDIIATLACQARDAGGRVTIISSDKDLMQLVGDGVEMLDAMKNRRIDRDGVIEKFGVGPERVVDVQALAGDSVDNVPGAPGIGIKTAALLINEYGSLEELLDRAEEIKQPKRRQTLIDMRDQIEMSKRLVQLDCETPLEFNLDDLEVRDADPDVLMPFLAEMEFRTLTKRIADQLGVEPPAIPDAPTKAAESAAAPEMPPLDASNYTTVRDAETLKSWVEKAQARGYVAVDTETTGLNEMTADLVGVCLCVDPGKACYVPLAHKASAGDDLFASDDLAEGQMPFNDALAILQPMLEDPSILKIGQNMKYDAKILARLGITVAPFDDTMLMSYAMHGGEHGHGMDTLSERYLNHTPIPIKTLLGTGKSQITFDKVPIDDAAKYAAEDADVTMRLWTLFKPQLHQAQVTRVYETLERPMVKVLADMEMSGVKVDRDVLSRMSNAFAQKMAGLEAEIHELAGETFNVGSPKQLGEILFDKMGLEGGKRGKTGAYATGADVLEDLATEHELPARVLDWRQLSKLKSTYTDALQEHIHSETGRVHTSYVITGASTGRLASTDPNLQNIPIRTEEGRRIREAFVAETGKTLVSLDYSQIELRILAHIADIPALKQAFRDGLDIHAMTASEMFDVPLDEMTPDIRRQAKAINFGVIYGISGFGLARNLRIPRAEAQGFIDRYFERFPGIKDYMNDTKAFAKEHGYVQTLFGRKIHTPEINAKGPRAGFAQRAAINAPIQGTAADIIRRAMIRMPAAIEGQPATMLLQVHDELLFEVENGAEDALIDTARDVMEGAADPVVKLDVTLTVDAGKGQNWAEAH</sequence>
<dbReference type="PRINTS" id="PR00868">
    <property type="entry name" value="DNAPOLI"/>
</dbReference>
<evidence type="ECO:0000259" key="20">
    <source>
        <dbReference type="SMART" id="SM00475"/>
    </source>
</evidence>
<evidence type="ECO:0000256" key="6">
    <source>
        <dbReference type="ARBA" id="ARBA00022695"/>
    </source>
</evidence>
<dbReference type="PANTHER" id="PTHR10133:SF27">
    <property type="entry name" value="DNA POLYMERASE NU"/>
    <property type="match status" value="1"/>
</dbReference>
<dbReference type="InterPro" id="IPR002298">
    <property type="entry name" value="DNA_polymerase_A"/>
</dbReference>
<dbReference type="Pfam" id="PF01612">
    <property type="entry name" value="DNA_pol_A_exo1"/>
    <property type="match status" value="1"/>
</dbReference>
<gene>
    <name evidence="17 22" type="primary">polA</name>
    <name evidence="22" type="ORF">E4Z66_17880</name>
</gene>
<dbReference type="InterPro" id="IPR036279">
    <property type="entry name" value="5-3_exonuclease_C_sf"/>
</dbReference>
<comment type="caution">
    <text evidence="22">The sequence shown here is derived from an EMBL/GenBank/DDBJ whole genome shotgun (WGS) entry which is preliminary data.</text>
</comment>
<keyword evidence="7 17" id="KW-0235">DNA replication</keyword>
<dbReference type="SUPFAM" id="SSF53098">
    <property type="entry name" value="Ribonuclease H-like"/>
    <property type="match status" value="1"/>
</dbReference>
<evidence type="ECO:0000256" key="13">
    <source>
        <dbReference type="ARBA" id="ARBA00023125"/>
    </source>
</evidence>
<dbReference type="CDD" id="cd08637">
    <property type="entry name" value="DNA_pol_A_pol_I_C"/>
    <property type="match status" value="1"/>
</dbReference>
<evidence type="ECO:0000256" key="10">
    <source>
        <dbReference type="ARBA" id="ARBA00022801"/>
    </source>
</evidence>
<feature type="domain" description="3'-5' exonuclease" evidence="19">
    <location>
        <begin position="325"/>
        <end position="521"/>
    </location>
</feature>
<dbReference type="SUPFAM" id="SSF56672">
    <property type="entry name" value="DNA/RNA polymerases"/>
    <property type="match status" value="1"/>
</dbReference>
<organism evidence="22 23">
    <name type="scientific">Aliishimia ponticola</name>
    <dbReference type="NCBI Taxonomy" id="2499833"/>
    <lineage>
        <taxon>Bacteria</taxon>
        <taxon>Pseudomonadati</taxon>
        <taxon>Pseudomonadota</taxon>
        <taxon>Alphaproteobacteria</taxon>
        <taxon>Rhodobacterales</taxon>
        <taxon>Paracoccaceae</taxon>
        <taxon>Aliishimia</taxon>
    </lineage>
</organism>
<evidence type="ECO:0000256" key="4">
    <source>
        <dbReference type="ARBA" id="ARBA00020311"/>
    </source>
</evidence>
<evidence type="ECO:0000256" key="17">
    <source>
        <dbReference type="RuleBase" id="RU004460"/>
    </source>
</evidence>
<dbReference type="Proteomes" id="UP000306602">
    <property type="component" value="Unassembled WGS sequence"/>
</dbReference>
<feature type="region of interest" description="Disordered" evidence="18">
    <location>
        <begin position="300"/>
        <end position="322"/>
    </location>
</feature>
<reference evidence="22 23" key="1">
    <citation type="submission" date="2019-04" db="EMBL/GenBank/DDBJ databases">
        <title>Shimia ponticola sp. nov., isolated from seawater.</title>
        <authorList>
            <person name="Kim Y.-O."/>
            <person name="Yoon J.-H."/>
        </authorList>
    </citation>
    <scope>NUCLEOTIDE SEQUENCE [LARGE SCALE GENOMIC DNA]</scope>
    <source>
        <strain evidence="22 23">MYP11</strain>
    </source>
</reference>
<feature type="compositionally biased region" description="Low complexity" evidence="18">
    <location>
        <begin position="303"/>
        <end position="315"/>
    </location>
</feature>
<dbReference type="GO" id="GO:0008408">
    <property type="term" value="F:3'-5' exonuclease activity"/>
    <property type="evidence" value="ECO:0007669"/>
    <property type="project" value="UniProtKB-UniRule"/>
</dbReference>
<dbReference type="InterPro" id="IPR018320">
    <property type="entry name" value="DNA_polymerase_1"/>
</dbReference>
<dbReference type="InterPro" id="IPR043502">
    <property type="entry name" value="DNA/RNA_pol_sf"/>
</dbReference>
<dbReference type="GO" id="GO:0006302">
    <property type="term" value="P:double-strand break repair"/>
    <property type="evidence" value="ECO:0007669"/>
    <property type="project" value="TreeGrafter"/>
</dbReference>
<keyword evidence="11 17" id="KW-0269">Exonuclease</keyword>
<evidence type="ECO:0000259" key="21">
    <source>
        <dbReference type="SMART" id="SM00482"/>
    </source>
</evidence>
<dbReference type="EC" id="2.7.7.7" evidence="3 16"/>
<dbReference type="CDD" id="cd09859">
    <property type="entry name" value="PIN_53EXO"/>
    <property type="match status" value="1"/>
</dbReference>
<dbReference type="Gene3D" id="3.40.50.1010">
    <property type="entry name" value="5'-nuclease"/>
    <property type="match status" value="1"/>
</dbReference>
<comment type="subunit">
    <text evidence="2">Single-chain monomer with multiple functions.</text>
</comment>
<dbReference type="FunFam" id="1.20.1060.10:FF:000001">
    <property type="entry name" value="DNA polymerase I"/>
    <property type="match status" value="1"/>
</dbReference>
<dbReference type="GO" id="GO:0003887">
    <property type="term" value="F:DNA-directed DNA polymerase activity"/>
    <property type="evidence" value="ECO:0007669"/>
    <property type="project" value="UniProtKB-UniRule"/>
</dbReference>
<dbReference type="InterPro" id="IPR001098">
    <property type="entry name" value="DNA-dir_DNA_pol_A_palm_dom"/>
</dbReference>
<dbReference type="FunFam" id="1.10.150.20:FF:000003">
    <property type="entry name" value="DNA polymerase I"/>
    <property type="match status" value="1"/>
</dbReference>
<dbReference type="SUPFAM" id="SSF88723">
    <property type="entry name" value="PIN domain-like"/>
    <property type="match status" value="1"/>
</dbReference>
<evidence type="ECO:0000256" key="8">
    <source>
        <dbReference type="ARBA" id="ARBA00022722"/>
    </source>
</evidence>
<evidence type="ECO:0000256" key="3">
    <source>
        <dbReference type="ARBA" id="ARBA00012417"/>
    </source>
</evidence>
<dbReference type="FunFam" id="3.30.420.10:FF:000026">
    <property type="entry name" value="DNA polymerase I"/>
    <property type="match status" value="1"/>
</dbReference>
<evidence type="ECO:0000256" key="18">
    <source>
        <dbReference type="SAM" id="MobiDB-lite"/>
    </source>
</evidence>
<keyword evidence="8" id="KW-0540">Nuclease</keyword>
<evidence type="ECO:0000256" key="16">
    <source>
        <dbReference type="NCBIfam" id="TIGR00593"/>
    </source>
</evidence>
<dbReference type="InterPro" id="IPR002421">
    <property type="entry name" value="5-3_exonuclease"/>
</dbReference>
<dbReference type="AlphaFoldDB" id="A0A4S4NFI1"/>
<keyword evidence="14 17" id="KW-0234">DNA repair</keyword>
<dbReference type="InterPro" id="IPR019760">
    <property type="entry name" value="DNA-dir_DNA_pol_A_CS"/>
</dbReference>
<dbReference type="NCBIfam" id="NF004397">
    <property type="entry name" value="PRK05755.1"/>
    <property type="match status" value="1"/>
</dbReference>
<evidence type="ECO:0000256" key="15">
    <source>
        <dbReference type="ARBA" id="ARBA00049244"/>
    </source>
</evidence>
<evidence type="ECO:0000313" key="22">
    <source>
        <dbReference type="EMBL" id="THH34830.1"/>
    </source>
</evidence>
<feature type="domain" description="5'-3' exonuclease" evidence="20">
    <location>
        <begin position="7"/>
        <end position="267"/>
    </location>
</feature>
<comment type="similarity">
    <text evidence="1 17">Belongs to the DNA polymerase type-A family.</text>
</comment>
<keyword evidence="23" id="KW-1185">Reference proteome</keyword>
<evidence type="ECO:0000256" key="7">
    <source>
        <dbReference type="ARBA" id="ARBA00022705"/>
    </source>
</evidence>
<dbReference type="NCBIfam" id="TIGR00593">
    <property type="entry name" value="pola"/>
    <property type="match status" value="1"/>
</dbReference>
<dbReference type="InterPro" id="IPR008918">
    <property type="entry name" value="HhH2"/>
</dbReference>
<feature type="domain" description="DNA-directed DNA polymerase family A palm" evidence="21">
    <location>
        <begin position="689"/>
        <end position="892"/>
    </location>
</feature>
<evidence type="ECO:0000313" key="23">
    <source>
        <dbReference type="Proteomes" id="UP000306602"/>
    </source>
</evidence>